<dbReference type="RefSeq" id="WP_154429656.1">
    <property type="nucleotide sequence ID" value="NZ_VUNI01000008.1"/>
</dbReference>
<dbReference type="GO" id="GO:0016740">
    <property type="term" value="F:transferase activity"/>
    <property type="evidence" value="ECO:0007669"/>
    <property type="project" value="UniProtKB-KW"/>
</dbReference>
<dbReference type="Pfam" id="PF08843">
    <property type="entry name" value="AbiEii"/>
    <property type="match status" value="1"/>
</dbReference>
<evidence type="ECO:0000313" key="1">
    <source>
        <dbReference type="EMBL" id="MST74688.1"/>
    </source>
</evidence>
<sequence length="328" mass="38088">MMQFDRMALGRQAKELGFVRDTFEKVCRLADVLKFFEGDDLLSEYLALKGGTAINLTILDLPRLSVDIDLDFSKNMPREEMLEVREMLSSRISKYMEANGYRLSPKSKNHHALDSFVYEYQNAGGMKDNLKIEINYMLRCHVLPVVRRKVYLPWMTDELTVLSVDPIEIFGAKIVALLTRTATRDLYDVHNMITHELFDESQLDMLRKCVVFYSAIGGEHPPKEFAIENVGKVTKRSITTDLYPVLRHGERFELTAVQNEVRTYLSGFLNPTKEEQIFWSAFEKGIYEPQFVFEGAELQRIKEHPMALWKCRSKEQNIKTEPVKGRVR</sequence>
<gene>
    <name evidence="1" type="ORF">FYJ75_06485</name>
</gene>
<proteinExistence type="predicted"/>
<name>A0A6L5YQY6_9FIRM</name>
<evidence type="ECO:0000313" key="2">
    <source>
        <dbReference type="Proteomes" id="UP000474024"/>
    </source>
</evidence>
<accession>A0A6L5YQY6</accession>
<dbReference type="InterPro" id="IPR014942">
    <property type="entry name" value="AbiEii"/>
</dbReference>
<reference evidence="1 2" key="1">
    <citation type="submission" date="2019-08" db="EMBL/GenBank/DDBJ databases">
        <title>In-depth cultivation of the pig gut microbiome towards novel bacterial diversity and tailored functional studies.</title>
        <authorList>
            <person name="Wylensek D."/>
            <person name="Hitch T.C.A."/>
            <person name="Clavel T."/>
        </authorList>
    </citation>
    <scope>NUCLEOTIDE SEQUENCE [LARGE SCALE GENOMIC DNA]</scope>
    <source>
        <strain evidence="1 2">MUC/MUC-530-WT-4D</strain>
    </source>
</reference>
<keyword evidence="1" id="KW-0808">Transferase</keyword>
<dbReference type="Proteomes" id="UP000474024">
    <property type="component" value="Unassembled WGS sequence"/>
</dbReference>
<dbReference type="AlphaFoldDB" id="A0A6L5YQY6"/>
<protein>
    <submittedName>
        <fullName evidence="1">Nucleotidyl transferase AbiEii/AbiGii toxin family protein</fullName>
    </submittedName>
</protein>
<organism evidence="1 2">
    <name type="scientific">Roseburia porci</name>
    <dbReference type="NCBI Taxonomy" id="2605790"/>
    <lineage>
        <taxon>Bacteria</taxon>
        <taxon>Bacillati</taxon>
        <taxon>Bacillota</taxon>
        <taxon>Clostridia</taxon>
        <taxon>Lachnospirales</taxon>
        <taxon>Lachnospiraceae</taxon>
        <taxon>Roseburia</taxon>
    </lineage>
</organism>
<comment type="caution">
    <text evidence="1">The sequence shown here is derived from an EMBL/GenBank/DDBJ whole genome shotgun (WGS) entry which is preliminary data.</text>
</comment>
<keyword evidence="2" id="KW-1185">Reference proteome</keyword>
<dbReference type="EMBL" id="VUNI01000008">
    <property type="protein sequence ID" value="MST74688.1"/>
    <property type="molecule type" value="Genomic_DNA"/>
</dbReference>
<dbReference type="Gene3D" id="3.10.450.620">
    <property type="entry name" value="JHP933, nucleotidyltransferase-like core domain"/>
    <property type="match status" value="1"/>
</dbReference>